<accession>A0A9P6QZ44</accession>
<feature type="compositionally biased region" description="Polar residues" evidence="8">
    <location>
        <begin position="823"/>
        <end position="834"/>
    </location>
</feature>
<evidence type="ECO:0000259" key="9">
    <source>
        <dbReference type="Pfam" id="PF03828"/>
    </source>
</evidence>
<comment type="caution">
    <text evidence="11">The sequence shown here is derived from an EMBL/GenBank/DDBJ whole genome shotgun (WGS) entry which is preliminary data.</text>
</comment>
<feature type="domain" description="Poly(A) RNA polymerase mitochondrial-like central palm" evidence="10">
    <location>
        <begin position="361"/>
        <end position="492"/>
    </location>
</feature>
<evidence type="ECO:0000313" key="12">
    <source>
        <dbReference type="Proteomes" id="UP000823405"/>
    </source>
</evidence>
<evidence type="ECO:0000256" key="5">
    <source>
        <dbReference type="ARBA" id="ARBA00022679"/>
    </source>
</evidence>
<feature type="region of interest" description="Disordered" evidence="8">
    <location>
        <begin position="161"/>
        <end position="309"/>
    </location>
</feature>
<dbReference type="GO" id="GO:0010605">
    <property type="term" value="P:negative regulation of macromolecule metabolic process"/>
    <property type="evidence" value="ECO:0007669"/>
    <property type="project" value="UniProtKB-ARBA"/>
</dbReference>
<gene>
    <name evidence="11" type="ORF">BGZ97_000199</name>
</gene>
<name>A0A9P6QZ44_9FUNG</name>
<dbReference type="Pfam" id="PF22600">
    <property type="entry name" value="MTPAP-like_central"/>
    <property type="match status" value="1"/>
</dbReference>
<evidence type="ECO:0000256" key="1">
    <source>
        <dbReference type="ARBA" id="ARBA00001936"/>
    </source>
</evidence>
<evidence type="ECO:0000259" key="10">
    <source>
        <dbReference type="Pfam" id="PF22600"/>
    </source>
</evidence>
<feature type="compositionally biased region" description="Polar residues" evidence="8">
    <location>
        <begin position="1"/>
        <end position="21"/>
    </location>
</feature>
<feature type="region of interest" description="Disordered" evidence="8">
    <location>
        <begin position="118"/>
        <end position="138"/>
    </location>
</feature>
<evidence type="ECO:0000313" key="11">
    <source>
        <dbReference type="EMBL" id="KAG0307995.1"/>
    </source>
</evidence>
<comment type="cofactor">
    <cofactor evidence="1">
        <name>Mn(2+)</name>
        <dbReference type="ChEBI" id="CHEBI:29035"/>
    </cofactor>
</comment>
<evidence type="ECO:0000256" key="4">
    <source>
        <dbReference type="ARBA" id="ARBA00012388"/>
    </source>
</evidence>
<dbReference type="Proteomes" id="UP000823405">
    <property type="component" value="Unassembled WGS sequence"/>
</dbReference>
<feature type="compositionally biased region" description="Low complexity" evidence="8">
    <location>
        <begin position="779"/>
        <end position="797"/>
    </location>
</feature>
<sequence>MVQTTTQPGTDDSFRPSLTTNHHNRQQQQEKENESTPTPSHCEPASCIPEGEFLTVLQSAKAPVKSKEASYSRDPVDSVNIQQPHYLEHSDCSTNEDDDQNLTTAVDQGLAFQARCRSLHRPDSPTSLEDSQSDSSLDTFAADMTDKERLMARFPIDVLPLSKLSMVDRNTTPATIPGQQELLNGNSPMSPSQVATPPLSPIKAPVHSKSDEDDDNTLEDDDDESIENGKEARSHQYATLDESDSSTSQEISGAQQTLEQALEEEQTCVTDSGSEVLLPSLQEETSSASLSADDTSAAAGTSASLTGNPPKVSAWSTLLPGVAPIPQPKPTARPSAVQRSEQARLHERFPIVLPYESQVKLSMEMVDLFESLLPTEQSHERRTKFIKKVETILSVEWPGEDIQAYPFGSTVNDLGTSTSDVDICIMTTWSGLKNVQMLANAFRKHGMQKVFCVPRAKVPIVKLWDPELHLSCDVNINTPLGLLNTKMIKTYVAIDPRVRPFAMIIKHWARRRVLNDAANGGTISTYTWICIVINFLQMRSPPILPVLHKIPHVLSDGNQVINGNNTSFCDDIESLEGFGFPNKETLGGLLYAFFRRFAIEFDYDNHVISVREGCYLTKESKGWHLPGKQYKMFCVEEPIDTSRNLGNSSDMTSSKGLREEFRRALDILYKNASLNLCCAQFVFPPSYYSNNVRKGTNGAMITSNNNYAAGRRYLNGYRSQNYYYDEADYDDDDDDDSVGEISVMETLNIGTRPAHSKDPTGSSKQHSGRRDSVSSSNRSQGSEKGGASSKESNSNSGRQGDTASNRSQSRNRAKQSKGDKDSASSAVGDSSKPASSSRGKQEKSSSSSSTSANRRNKKSSGGSGGDGQKGSRGGGGGNGSSNGSAGGNSGRAPRAAVEFSLADIATVAPRLLSTSSKADQESLLTLADNFVGSDATGNTDGSKSRSKKRAGSKNVVWSTNSNRGESSRRQQPINKGVQQPVEQDKTRVIIVASEDPSSSSSNNNNTIVINNATDGDIALST</sequence>
<evidence type="ECO:0000256" key="7">
    <source>
        <dbReference type="ARBA" id="ARBA00022842"/>
    </source>
</evidence>
<protein>
    <recommendedName>
        <fullName evidence="4">polynucleotide adenylyltransferase</fullName>
        <ecNumber evidence="4">2.7.7.19</ecNumber>
    </recommendedName>
</protein>
<feature type="region of interest" description="Disordered" evidence="8">
    <location>
        <begin position="1"/>
        <end position="47"/>
    </location>
</feature>
<dbReference type="GO" id="GO:0031123">
    <property type="term" value="P:RNA 3'-end processing"/>
    <property type="evidence" value="ECO:0007669"/>
    <property type="project" value="TreeGrafter"/>
</dbReference>
<reference evidence="11" key="1">
    <citation type="journal article" date="2020" name="Fungal Divers.">
        <title>Resolving the Mortierellaceae phylogeny through synthesis of multi-gene phylogenetics and phylogenomics.</title>
        <authorList>
            <person name="Vandepol N."/>
            <person name="Liber J."/>
            <person name="Desiro A."/>
            <person name="Na H."/>
            <person name="Kennedy M."/>
            <person name="Barry K."/>
            <person name="Grigoriev I.V."/>
            <person name="Miller A.N."/>
            <person name="O'Donnell K."/>
            <person name="Stajich J.E."/>
            <person name="Bonito G."/>
        </authorList>
    </citation>
    <scope>NUCLEOTIDE SEQUENCE</scope>
    <source>
        <strain evidence="11">NVP60</strain>
    </source>
</reference>
<feature type="region of interest" description="Disordered" evidence="8">
    <location>
        <begin position="746"/>
        <end position="894"/>
    </location>
</feature>
<feature type="compositionally biased region" description="Basic and acidic residues" evidence="8">
    <location>
        <begin position="65"/>
        <end position="76"/>
    </location>
</feature>
<dbReference type="EC" id="2.7.7.19" evidence="4"/>
<feature type="region of interest" description="Disordered" evidence="8">
    <location>
        <begin position="59"/>
        <end position="100"/>
    </location>
</feature>
<feature type="region of interest" description="Disordered" evidence="8">
    <location>
        <begin position="927"/>
        <end position="1021"/>
    </location>
</feature>
<dbReference type="PANTHER" id="PTHR12271">
    <property type="entry name" value="POLY A POLYMERASE CID PAP -RELATED"/>
    <property type="match status" value="1"/>
</dbReference>
<keyword evidence="6" id="KW-0479">Metal-binding</keyword>
<dbReference type="AlphaFoldDB" id="A0A9P6QZ44"/>
<dbReference type="InterPro" id="IPR054708">
    <property type="entry name" value="MTPAP-like_central"/>
</dbReference>
<comment type="similarity">
    <text evidence="3">Belongs to the DNA polymerase type-B-like family.</text>
</comment>
<feature type="compositionally biased region" description="Low complexity" evidence="8">
    <location>
        <begin position="285"/>
        <end position="307"/>
    </location>
</feature>
<dbReference type="InterPro" id="IPR043519">
    <property type="entry name" value="NT_sf"/>
</dbReference>
<dbReference type="SUPFAM" id="SSF81301">
    <property type="entry name" value="Nucleotidyltransferase"/>
    <property type="match status" value="1"/>
</dbReference>
<dbReference type="EMBL" id="JAAAIN010001028">
    <property type="protein sequence ID" value="KAG0307995.1"/>
    <property type="molecule type" value="Genomic_DNA"/>
</dbReference>
<dbReference type="Gene3D" id="1.10.1410.10">
    <property type="match status" value="1"/>
</dbReference>
<dbReference type="Pfam" id="PF03828">
    <property type="entry name" value="PAP_assoc"/>
    <property type="match status" value="1"/>
</dbReference>
<dbReference type="CDD" id="cd05402">
    <property type="entry name" value="NT_PAP_TUTase"/>
    <property type="match status" value="1"/>
</dbReference>
<evidence type="ECO:0000256" key="3">
    <source>
        <dbReference type="ARBA" id="ARBA00008593"/>
    </source>
</evidence>
<evidence type="ECO:0000256" key="8">
    <source>
        <dbReference type="SAM" id="MobiDB-lite"/>
    </source>
</evidence>
<dbReference type="InterPro" id="IPR002058">
    <property type="entry name" value="PAP_assoc"/>
</dbReference>
<dbReference type="SUPFAM" id="SSF81631">
    <property type="entry name" value="PAP/OAS1 substrate-binding domain"/>
    <property type="match status" value="1"/>
</dbReference>
<proteinExistence type="inferred from homology"/>
<dbReference type="GO" id="GO:0046872">
    <property type="term" value="F:metal ion binding"/>
    <property type="evidence" value="ECO:0007669"/>
    <property type="project" value="UniProtKB-KW"/>
</dbReference>
<keyword evidence="5" id="KW-0808">Transferase</keyword>
<feature type="compositionally biased region" description="Polar residues" evidence="8">
    <location>
        <begin position="955"/>
        <end position="981"/>
    </location>
</feature>
<keyword evidence="12" id="KW-1185">Reference proteome</keyword>
<evidence type="ECO:0000256" key="2">
    <source>
        <dbReference type="ARBA" id="ARBA00001946"/>
    </source>
</evidence>
<feature type="compositionally biased region" description="Polar residues" evidence="8">
    <location>
        <begin position="168"/>
        <end position="195"/>
    </location>
</feature>
<comment type="cofactor">
    <cofactor evidence="2">
        <name>Mg(2+)</name>
        <dbReference type="ChEBI" id="CHEBI:18420"/>
    </cofactor>
</comment>
<dbReference type="OrthoDB" id="2274644at2759"/>
<feature type="compositionally biased region" description="Polar residues" evidence="8">
    <location>
        <begin position="798"/>
        <end position="808"/>
    </location>
</feature>
<dbReference type="GO" id="GO:1990817">
    <property type="term" value="F:poly(A) RNA polymerase activity"/>
    <property type="evidence" value="ECO:0007669"/>
    <property type="project" value="UniProtKB-EC"/>
</dbReference>
<dbReference type="Gene3D" id="3.30.460.10">
    <property type="entry name" value="Beta Polymerase, domain 2"/>
    <property type="match status" value="1"/>
</dbReference>
<feature type="compositionally biased region" description="Acidic residues" evidence="8">
    <location>
        <begin position="211"/>
        <end position="226"/>
    </location>
</feature>
<keyword evidence="7" id="KW-0460">Magnesium</keyword>
<organism evidence="11 12">
    <name type="scientific">Linnemannia gamsii</name>
    <dbReference type="NCBI Taxonomy" id="64522"/>
    <lineage>
        <taxon>Eukaryota</taxon>
        <taxon>Fungi</taxon>
        <taxon>Fungi incertae sedis</taxon>
        <taxon>Mucoromycota</taxon>
        <taxon>Mortierellomycotina</taxon>
        <taxon>Mortierellomycetes</taxon>
        <taxon>Mortierellales</taxon>
        <taxon>Mortierellaceae</taxon>
        <taxon>Linnemannia</taxon>
    </lineage>
</organism>
<feature type="domain" description="PAP-associated" evidence="9">
    <location>
        <begin position="585"/>
        <end position="642"/>
    </location>
</feature>
<feature type="compositionally biased region" description="Polar residues" evidence="8">
    <location>
        <begin position="1006"/>
        <end position="1021"/>
    </location>
</feature>
<feature type="compositionally biased region" description="Low complexity" evidence="8">
    <location>
        <begin position="124"/>
        <end position="138"/>
    </location>
</feature>
<evidence type="ECO:0000256" key="6">
    <source>
        <dbReference type="ARBA" id="ARBA00022723"/>
    </source>
</evidence>
<feature type="compositionally biased region" description="Low complexity" evidence="8">
    <location>
        <begin position="844"/>
        <end position="853"/>
    </location>
</feature>
<dbReference type="PANTHER" id="PTHR12271:SF113">
    <property type="entry name" value="POLY(A) RNA POLYMERASE CID11"/>
    <property type="match status" value="1"/>
</dbReference>
<feature type="compositionally biased region" description="Gly residues" evidence="8">
    <location>
        <begin position="861"/>
        <end position="889"/>
    </location>
</feature>